<dbReference type="AlphaFoldDB" id="A0A1Y2L7L0"/>
<dbReference type="Proteomes" id="UP000193396">
    <property type="component" value="Unassembled WGS sequence"/>
</dbReference>
<dbReference type="EMBL" id="JFKB01000021">
    <property type="protein sequence ID" value="OSQ44050.1"/>
    <property type="molecule type" value="Genomic_DNA"/>
</dbReference>
<evidence type="ECO:0000313" key="1">
    <source>
        <dbReference type="EMBL" id="OSQ44050.1"/>
    </source>
</evidence>
<dbReference type="STRING" id="1293890.TALK_19560"/>
<sequence length="63" mass="7002">MAKFAALFDPANYIACAVPEFGKALNYNAGPTYDCRYWTAGNKAGILCFVGRISFAIYRNRDI</sequence>
<evidence type="ECO:0000313" key="2">
    <source>
        <dbReference type="Proteomes" id="UP000193396"/>
    </source>
</evidence>
<organism evidence="1 2">
    <name type="scientific">Thalassospira alkalitolerans</name>
    <dbReference type="NCBI Taxonomy" id="1293890"/>
    <lineage>
        <taxon>Bacteria</taxon>
        <taxon>Pseudomonadati</taxon>
        <taxon>Pseudomonadota</taxon>
        <taxon>Alphaproteobacteria</taxon>
        <taxon>Rhodospirillales</taxon>
        <taxon>Thalassospiraceae</taxon>
        <taxon>Thalassospira</taxon>
    </lineage>
</organism>
<gene>
    <name evidence="1" type="ORF">TALK_19560</name>
</gene>
<comment type="caution">
    <text evidence="1">The sequence shown here is derived from an EMBL/GenBank/DDBJ whole genome shotgun (WGS) entry which is preliminary data.</text>
</comment>
<accession>A0A1Y2L7L0</accession>
<keyword evidence="2" id="KW-1185">Reference proteome</keyword>
<proteinExistence type="predicted"/>
<reference evidence="1 2" key="1">
    <citation type="submission" date="2014-03" db="EMBL/GenBank/DDBJ databases">
        <title>The draft genome sequence of Thalassospira alkalitolerans JCM 18968.</title>
        <authorList>
            <person name="Lai Q."/>
            <person name="Shao Z."/>
        </authorList>
    </citation>
    <scope>NUCLEOTIDE SEQUENCE [LARGE SCALE GENOMIC DNA]</scope>
    <source>
        <strain evidence="1 2">JCM 18968</strain>
    </source>
</reference>
<dbReference type="RefSeq" id="WP_085620849.1">
    <property type="nucleotide sequence ID" value="NZ_CAXBPE010000008.1"/>
</dbReference>
<name>A0A1Y2L7L0_9PROT</name>
<protein>
    <submittedName>
        <fullName evidence="1">Uncharacterized protein</fullName>
    </submittedName>
</protein>